<organism evidence="1 2">
    <name type="scientific">Cochliobolus carbonum (strain 26-R-13)</name>
    <name type="common">Maize leaf spot fungus</name>
    <name type="synonym">Bipolaris zeicola</name>
    <dbReference type="NCBI Taxonomy" id="930089"/>
    <lineage>
        <taxon>Eukaryota</taxon>
        <taxon>Fungi</taxon>
        <taxon>Dikarya</taxon>
        <taxon>Ascomycota</taxon>
        <taxon>Pezizomycotina</taxon>
        <taxon>Dothideomycetes</taxon>
        <taxon>Pleosporomycetidae</taxon>
        <taxon>Pleosporales</taxon>
        <taxon>Pleosporineae</taxon>
        <taxon>Pleosporaceae</taxon>
        <taxon>Bipolaris</taxon>
    </lineage>
</organism>
<gene>
    <name evidence="1" type="ORF">COCCADRAFT_94175</name>
</gene>
<dbReference type="RefSeq" id="XP_007711533.1">
    <property type="nucleotide sequence ID" value="XM_007713343.1"/>
</dbReference>
<evidence type="ECO:0000313" key="2">
    <source>
        <dbReference type="Proteomes" id="UP000053841"/>
    </source>
</evidence>
<feature type="non-terminal residue" evidence="1">
    <location>
        <position position="1"/>
    </location>
</feature>
<dbReference type="EMBL" id="KI964596">
    <property type="protein sequence ID" value="EUC34163.1"/>
    <property type="molecule type" value="Genomic_DNA"/>
</dbReference>
<reference evidence="1 2" key="1">
    <citation type="journal article" date="2013" name="PLoS Genet.">
        <title>Comparative genome structure, secondary metabolite, and effector coding capacity across Cochliobolus pathogens.</title>
        <authorList>
            <person name="Condon B.J."/>
            <person name="Leng Y."/>
            <person name="Wu D."/>
            <person name="Bushley K.E."/>
            <person name="Ohm R.A."/>
            <person name="Otillar R."/>
            <person name="Martin J."/>
            <person name="Schackwitz W."/>
            <person name="Grimwood J."/>
            <person name="MohdZainudin N."/>
            <person name="Xue C."/>
            <person name="Wang R."/>
            <person name="Manning V.A."/>
            <person name="Dhillon B."/>
            <person name="Tu Z.J."/>
            <person name="Steffenson B.J."/>
            <person name="Salamov A."/>
            <person name="Sun H."/>
            <person name="Lowry S."/>
            <person name="LaButti K."/>
            <person name="Han J."/>
            <person name="Copeland A."/>
            <person name="Lindquist E."/>
            <person name="Barry K."/>
            <person name="Schmutz J."/>
            <person name="Baker S.E."/>
            <person name="Ciuffetti L.M."/>
            <person name="Grigoriev I.V."/>
            <person name="Zhong S."/>
            <person name="Turgeon B.G."/>
        </authorList>
    </citation>
    <scope>NUCLEOTIDE SEQUENCE [LARGE SCALE GENOMIC DNA]</scope>
    <source>
        <strain evidence="1 2">26-R-13</strain>
    </source>
</reference>
<sequence>GQWAGSSVFAPLNNVVNCRQPRHNILSECRKCSRNYYIRGAGLYHQSYLTFLFPSSILHLGIVH</sequence>
<evidence type="ECO:0000313" key="1">
    <source>
        <dbReference type="EMBL" id="EUC34163.1"/>
    </source>
</evidence>
<dbReference type="HOGENOM" id="CLU_2873728_0_0_1"/>
<proteinExistence type="predicted"/>
<protein>
    <submittedName>
        <fullName evidence="1">Uncharacterized protein</fullName>
    </submittedName>
</protein>
<keyword evidence="2" id="KW-1185">Reference proteome</keyword>
<dbReference type="AlphaFoldDB" id="W6Y8A7"/>
<accession>W6Y8A7</accession>
<name>W6Y8A7_COCC2</name>
<dbReference type="Proteomes" id="UP000053841">
    <property type="component" value="Unassembled WGS sequence"/>
</dbReference>
<dbReference type="GeneID" id="19153707"/>
<dbReference type="KEGG" id="bze:COCCADRAFT_94175"/>